<dbReference type="InterPro" id="IPR033620">
    <property type="entry name" value="Ribosomal_mS37_met"/>
</dbReference>
<dbReference type="Proteomes" id="UP000192578">
    <property type="component" value="Unassembled WGS sequence"/>
</dbReference>
<proteinExistence type="predicted"/>
<dbReference type="GO" id="GO:0032543">
    <property type="term" value="P:mitochondrial translation"/>
    <property type="evidence" value="ECO:0007669"/>
    <property type="project" value="InterPro"/>
</dbReference>
<dbReference type="InterPro" id="IPR009069">
    <property type="entry name" value="Cys_alpha_HP_mot_SF"/>
</dbReference>
<feature type="domain" description="CHCH" evidence="2">
    <location>
        <begin position="43"/>
        <end position="74"/>
    </location>
</feature>
<dbReference type="InterPro" id="IPR010625">
    <property type="entry name" value="CHCH"/>
</dbReference>
<dbReference type="GO" id="GO:0003723">
    <property type="term" value="F:RNA binding"/>
    <property type="evidence" value="ECO:0007669"/>
    <property type="project" value="TreeGrafter"/>
</dbReference>
<dbReference type="PANTHER" id="PTHR31278">
    <property type="entry name" value="CHCHD1"/>
    <property type="match status" value="1"/>
</dbReference>
<protein>
    <recommendedName>
        <fullName evidence="2">CHCH domain-containing protein</fullName>
    </recommendedName>
</protein>
<sequence length="132" mass="15378">MPQLTRWLHHNVPIFPVRFKEVLPLKLRNRVSFNNTREQQETCVQQMTELFECFKKNDFDQAVCGKEIAAFKACTDISMAQGKKIKEMRKNGNLSPGSETLTTPQTNILLRRYPQHNPNVPDRWSMKKYGAP</sequence>
<accession>A0A1W0XBT7</accession>
<dbReference type="Pfam" id="PF06747">
    <property type="entry name" value="CHCH"/>
    <property type="match status" value="1"/>
</dbReference>
<keyword evidence="1" id="KW-1015">Disulfide bond</keyword>
<dbReference type="EMBL" id="MTYJ01000005">
    <property type="protein sequence ID" value="OQV24792.1"/>
    <property type="molecule type" value="Genomic_DNA"/>
</dbReference>
<dbReference type="PANTHER" id="PTHR31278:SF2">
    <property type="entry name" value="SMALL RIBOSOMAL SUBUNIT PROTEIN MS37"/>
    <property type="match status" value="1"/>
</dbReference>
<evidence type="ECO:0000259" key="2">
    <source>
        <dbReference type="Pfam" id="PF06747"/>
    </source>
</evidence>
<gene>
    <name evidence="3" type="ORF">BV898_01384</name>
</gene>
<evidence type="ECO:0000313" key="3">
    <source>
        <dbReference type="EMBL" id="OQV24792.1"/>
    </source>
</evidence>
<reference evidence="4" key="1">
    <citation type="submission" date="2017-01" db="EMBL/GenBank/DDBJ databases">
        <title>Comparative genomics of anhydrobiosis in the tardigrade Hypsibius dujardini.</title>
        <authorList>
            <person name="Yoshida Y."/>
            <person name="Koutsovoulos G."/>
            <person name="Laetsch D."/>
            <person name="Stevens L."/>
            <person name="Kumar S."/>
            <person name="Horikawa D."/>
            <person name="Ishino K."/>
            <person name="Komine S."/>
            <person name="Tomita M."/>
            <person name="Blaxter M."/>
            <person name="Arakawa K."/>
        </authorList>
    </citation>
    <scope>NUCLEOTIDE SEQUENCE [LARGE SCALE GENOMIC DNA]</scope>
    <source>
        <strain evidence="4">Z151</strain>
    </source>
</reference>
<keyword evidence="4" id="KW-1185">Reference proteome</keyword>
<dbReference type="GO" id="GO:0005761">
    <property type="term" value="C:mitochondrial ribosome"/>
    <property type="evidence" value="ECO:0007669"/>
    <property type="project" value="InterPro"/>
</dbReference>
<evidence type="ECO:0000256" key="1">
    <source>
        <dbReference type="ARBA" id="ARBA00023157"/>
    </source>
</evidence>
<dbReference type="GO" id="GO:0005654">
    <property type="term" value="C:nucleoplasm"/>
    <property type="evidence" value="ECO:0007669"/>
    <property type="project" value="TreeGrafter"/>
</dbReference>
<dbReference type="SUPFAM" id="SSF47072">
    <property type="entry name" value="Cysteine alpha-hairpin motif"/>
    <property type="match status" value="1"/>
</dbReference>
<name>A0A1W0XBT7_HYPEX</name>
<dbReference type="OrthoDB" id="5825849at2759"/>
<evidence type="ECO:0000313" key="4">
    <source>
        <dbReference type="Proteomes" id="UP000192578"/>
    </source>
</evidence>
<organism evidence="3 4">
    <name type="scientific">Hypsibius exemplaris</name>
    <name type="common">Freshwater tardigrade</name>
    <dbReference type="NCBI Taxonomy" id="2072580"/>
    <lineage>
        <taxon>Eukaryota</taxon>
        <taxon>Metazoa</taxon>
        <taxon>Ecdysozoa</taxon>
        <taxon>Tardigrada</taxon>
        <taxon>Eutardigrada</taxon>
        <taxon>Parachela</taxon>
        <taxon>Hypsibioidea</taxon>
        <taxon>Hypsibiidae</taxon>
        <taxon>Hypsibius</taxon>
    </lineage>
</organism>
<dbReference type="AlphaFoldDB" id="A0A1W0XBT7"/>
<comment type="caution">
    <text evidence="3">The sequence shown here is derived from an EMBL/GenBank/DDBJ whole genome shotgun (WGS) entry which is preliminary data.</text>
</comment>